<protein>
    <submittedName>
        <fullName evidence="1">Uncharacterized protein</fullName>
    </submittedName>
</protein>
<gene>
    <name evidence="1" type="ORF">DSM107014_05370</name>
</gene>
<sequence length="66" mass="7227">MATTVNCVQDCINGCILGDKCPHLEHAAEAAKFIKETSLDSMLEIAEAARLKKLTESPKWVIPDDI</sequence>
<name>A0A941GQP5_9CHRO</name>
<dbReference type="AlphaFoldDB" id="A0A941GQP5"/>
<dbReference type="Proteomes" id="UP000767446">
    <property type="component" value="Unassembled WGS sequence"/>
</dbReference>
<comment type="caution">
    <text evidence="1">The sequence shown here is derived from an EMBL/GenBank/DDBJ whole genome shotgun (WGS) entry which is preliminary data.</text>
</comment>
<dbReference type="EMBL" id="JADQBC010000027">
    <property type="protein sequence ID" value="MBR8827326.1"/>
    <property type="molecule type" value="Genomic_DNA"/>
</dbReference>
<organism evidence="1 2">
    <name type="scientific">Gomphosphaeria aponina SAG 52.96 = DSM 107014</name>
    <dbReference type="NCBI Taxonomy" id="1521640"/>
    <lineage>
        <taxon>Bacteria</taxon>
        <taxon>Bacillati</taxon>
        <taxon>Cyanobacteriota</taxon>
        <taxon>Cyanophyceae</taxon>
        <taxon>Oscillatoriophycideae</taxon>
        <taxon>Chroococcales</taxon>
        <taxon>Gomphosphaeriaceae</taxon>
        <taxon>Gomphosphaeria</taxon>
    </lineage>
</organism>
<reference evidence="1" key="1">
    <citation type="submission" date="2021-02" db="EMBL/GenBank/DDBJ databases">
        <title>Metagenome analyses of Stigonema ocellatum DSM 106950, Chlorogloea purpurea SAG 13.99 and Gomphosphaeria aponina DSM 107014.</title>
        <authorList>
            <person name="Marter P."/>
            <person name="Huang S."/>
        </authorList>
    </citation>
    <scope>NUCLEOTIDE SEQUENCE</scope>
    <source>
        <strain evidence="1">JP213</strain>
    </source>
</reference>
<evidence type="ECO:0000313" key="1">
    <source>
        <dbReference type="EMBL" id="MBR8827326.1"/>
    </source>
</evidence>
<evidence type="ECO:0000313" key="2">
    <source>
        <dbReference type="Proteomes" id="UP000767446"/>
    </source>
</evidence>
<proteinExistence type="predicted"/>
<accession>A0A941GQP5</accession>